<dbReference type="PROSITE" id="PS01285">
    <property type="entry name" value="FA58C_1"/>
    <property type="match status" value="2"/>
</dbReference>
<evidence type="ECO:0000256" key="1">
    <source>
        <dbReference type="ARBA" id="ARBA00004613"/>
    </source>
</evidence>
<feature type="region of interest" description="Disordered" evidence="11">
    <location>
        <begin position="681"/>
        <end position="719"/>
    </location>
</feature>
<dbReference type="PROSITE" id="PS50022">
    <property type="entry name" value="FA58C_3"/>
    <property type="match status" value="2"/>
</dbReference>
<dbReference type="InterPro" id="IPR011707">
    <property type="entry name" value="Cu-oxidase-like_N"/>
</dbReference>
<evidence type="ECO:0000256" key="2">
    <source>
        <dbReference type="ARBA" id="ARBA00010609"/>
    </source>
</evidence>
<feature type="disulfide bond" evidence="10">
    <location>
        <begin position="148"/>
        <end position="229"/>
    </location>
</feature>
<keyword evidence="5" id="KW-0732">Signal</keyword>
<feature type="compositionally biased region" description="Polar residues" evidence="11">
    <location>
        <begin position="1109"/>
        <end position="1122"/>
    </location>
</feature>
<dbReference type="PANTHER" id="PTHR46806:SF10">
    <property type="entry name" value="COAGULATION FACTOR V"/>
    <property type="match status" value="1"/>
</dbReference>
<evidence type="ECO:0000256" key="11">
    <source>
        <dbReference type="SAM" id="MobiDB-lite"/>
    </source>
</evidence>
<dbReference type="GO" id="GO:0005507">
    <property type="term" value="F:copper ion binding"/>
    <property type="evidence" value="ECO:0007669"/>
    <property type="project" value="InterPro"/>
</dbReference>
<keyword evidence="4" id="KW-0479">Metal-binding</keyword>
<name>A0A8T2K269_9PIPI</name>
<proteinExistence type="inferred from homology"/>
<feature type="disulfide bond" evidence="10">
    <location>
        <begin position="485"/>
        <end position="566"/>
    </location>
</feature>
<feature type="compositionally biased region" description="Basic and acidic residues" evidence="11">
    <location>
        <begin position="1125"/>
        <end position="1135"/>
    </location>
</feature>
<comment type="subcellular location">
    <subcellularLocation>
        <location evidence="1">Secreted</location>
    </subcellularLocation>
</comment>
<dbReference type="InterPro" id="IPR008972">
    <property type="entry name" value="Cupredoxin"/>
</dbReference>
<feature type="region of interest" description="Disordered" evidence="11">
    <location>
        <begin position="1200"/>
        <end position="1242"/>
    </location>
</feature>
<keyword evidence="6" id="KW-0677">Repeat</keyword>
<dbReference type="SMART" id="SM00231">
    <property type="entry name" value="FA58C"/>
    <property type="match status" value="2"/>
</dbReference>
<dbReference type="CDD" id="cd00057">
    <property type="entry name" value="FA58C"/>
    <property type="match status" value="2"/>
</dbReference>
<comment type="caution">
    <text evidence="13">The sequence shown here is derived from an EMBL/GenBank/DDBJ whole genome shotgun (WGS) entry which is preliminary data.</text>
</comment>
<evidence type="ECO:0000256" key="7">
    <source>
        <dbReference type="ARBA" id="ARBA00022837"/>
    </source>
</evidence>
<keyword evidence="14" id="KW-1185">Reference proteome</keyword>
<dbReference type="GO" id="GO:0005886">
    <property type="term" value="C:plasma membrane"/>
    <property type="evidence" value="ECO:0007669"/>
    <property type="project" value="TreeGrafter"/>
</dbReference>
<dbReference type="InterPro" id="IPR033138">
    <property type="entry name" value="Cu_oxidase_CS"/>
</dbReference>
<feature type="region of interest" description="Disordered" evidence="11">
    <location>
        <begin position="1106"/>
        <end position="1142"/>
    </location>
</feature>
<evidence type="ECO:0000256" key="6">
    <source>
        <dbReference type="ARBA" id="ARBA00022737"/>
    </source>
</evidence>
<feature type="region of interest" description="Disordered" evidence="11">
    <location>
        <begin position="973"/>
        <end position="1017"/>
    </location>
</feature>
<keyword evidence="9" id="KW-0325">Glycoprotein</keyword>
<evidence type="ECO:0000256" key="4">
    <source>
        <dbReference type="ARBA" id="ARBA00022723"/>
    </source>
</evidence>
<dbReference type="FunFam" id="2.60.40.420:FF:000011">
    <property type="entry name" value="Coagulation factor VIII (Predicted)"/>
    <property type="match status" value="1"/>
</dbReference>
<gene>
    <name evidence="13" type="ORF">GDO86_002946</name>
</gene>
<sequence>MANKPLTIHPQGIAYGKKSEGAKYEDNTFPLEMLDDAVMPGQIYTYTWDITEEVGPKEYDPDCLTNIYYSHENMVQDFNSGLIGALLICKKGSLNEDGKQNNFHKEYVLLFAVFDENKSCQKMNLEANSVMYTLNGYINGTMPDINACSGDSISWHIIGMSSEPELFSVHFFGQTLEQNQHKVSIVSLVGSSATTANSTVSEEGKHLITSLVEKHFEAGMQGHIDVQSCSDKGYSAPKLTYVQKRYIKQWEYYIAAEEDEWNYVPPNAENPHKIYCQQKYKKVIYRAYTDNTFTKRLSNQEELLGPVIRAQVRDTIKVVFKNKARRPYSIYAHGVSVQRAYEGASNSLDLPGNETENHAVMPGGIVTYIWNILEMDEPTAKDPRCLTRMYHSTVNITKDIASGLVGPLLICKTMSLNTRGVQAKADSEQIAMFAVFDESKSWYKEENKNKMCHAAVTKDQPQLYNPHIIPTINGFAFESAPKGFCHNQVIQWHVSSVGPHDELLAVHLTGHTLRYKGRSEDVVNIFPMSGESISVDMDNHGVWFFGALEVSKKNQRLRMRFMDVTCIMEYEYDETGIQIFGSEEEPEIRTPVFNTGDYDEEPTEKNNDQDYVEYLADLFHIRSFNGTKGQEYEEGINYTALAIDHTYGRQNGHLDSYSSNNDSEPFENVPVEGDIILQDLESESKADNTEHKTKSETEEVAEDDGATEPQNEKGQTADTNQLIEDISEKFTTNLKNHTFQEPIQNSIKLLNKDKTNNVGKIVNRDLTKDVIYMSNADKNNSNYMLTETSHGKDFTRKNITHHVNHSFNDLVEAGDYRVNKTPANLMSSEASNSIDDDGLGDDATLMFNVTDLGNNTAGEQLNGLIYHLPLRSNFYNSTDSKEDLSLFKKVENKEDLNEQTNKDISDTRENIGNVESPVMPENSSIDTMEIKVVKNHTEYTTQHRTFSVLDVDSLQVNETTVLRTLVQSPRYTYKTSDQSTNETAENIPLSVQSPRDTYKTSDQSTNETAENPMMHFNESNKVIFHSKVNTSEESSPPNAIDSNYKNETAAKGLINSSQNNTDEYSDTEFKELEHIFEDIMQAILYQKQSDEMDNDDEQSLFTEEENVTKGFQNQTHSVSSNTTEEEPRSKSESKHTGFNQKFSRFRGRQIRNSTFSNKTRILIHRKKRTEKLDHEESLYQKDGPTENVSKETQALLNTTHIGQSNGSIPSNNSFSPRGFSPRGTRPEIKIGMPGINEGDYSEIDVSDIPEDDEIMYVDFEEPYKESPPEMNSINDQDTIIEGFLRSSKGKKRLYYIAAEEELWDYYGPIKSIFTKEQPDRGRKPTQYTKVRFRQYIDADFNKPDVQGEYEEHLGILGPVIRAEVDDVIQITFKNSASRPYSLHAHGVSYDKTSEGLSYGDQSPDWLKKDDAVKPGETHVYVWLATKQSGPESEGSACRTWTYYSGVNPERDIHSGLLGPLLICKNGTLHKHSNRPVDDREFILLFMTFDEEKSWYFEKNMKKTYNEITEKPLPAMNCHTFHAINGIIYNLQGLVMYKNESVRWHLINMGGPKDLHVVHFHGQTVIEKSYRESQYGVYPLLPGSFSTVEMRPSKSGQWLLDTEIPEYQQAGMQALFHIADAECNFPMGLSNGAIADRQISASHFLDYWEPSLARLNNVGSYNAWSTEMKLSSLPWIQVDLNKPYLISGIQTQGASKYLKSFYITEFFIVYSNDKKKWTAFKGNSTTLQKLFDGNVDAFAIKENKFDPPITARYIRLYPTKYYNRPTLRMELLGCEIQGCSMPLGMENGVIEDDQITASSFKSSWYSSSWIPSFARLNKLGKTNAWQAKSNNDYQWLKIDLLVTKKITGVATQGAKSLTTEMYVKSYIIQYSDNGRDWKSITEGATSLQKVFTGNVNNNGVVKNDFRPPIFARFLRIIPKSWYNSITLRVEIFGCDT</sequence>
<evidence type="ECO:0000256" key="9">
    <source>
        <dbReference type="ARBA" id="ARBA00023180"/>
    </source>
</evidence>
<protein>
    <recommendedName>
        <fullName evidence="12">F5/8 type C domain-containing protein</fullName>
    </recommendedName>
</protein>
<dbReference type="InterPro" id="IPR050633">
    <property type="entry name" value="Neuropilin_MCO_CoagFactor"/>
</dbReference>
<dbReference type="FunFam" id="2.60.120.260:FF:000002">
    <property type="entry name" value="Coagulation factor VIII"/>
    <property type="match status" value="2"/>
</dbReference>
<dbReference type="Proteomes" id="UP000812440">
    <property type="component" value="Chromosome 2"/>
</dbReference>
<dbReference type="OrthoDB" id="2121828at2759"/>
<feature type="compositionally biased region" description="Polar residues" evidence="11">
    <location>
        <begin position="1200"/>
        <end position="1215"/>
    </location>
</feature>
<dbReference type="InterPro" id="IPR024715">
    <property type="entry name" value="Factor_5/8-like"/>
</dbReference>
<dbReference type="InterPro" id="IPR011706">
    <property type="entry name" value="Cu-oxidase_C"/>
</dbReference>
<dbReference type="EMBL" id="JAACNH010000002">
    <property type="protein sequence ID" value="KAG8450478.1"/>
    <property type="molecule type" value="Genomic_DNA"/>
</dbReference>
<keyword evidence="7" id="KW-0106">Calcium</keyword>
<evidence type="ECO:0000259" key="12">
    <source>
        <dbReference type="PROSITE" id="PS50022"/>
    </source>
</evidence>
<dbReference type="PIRSF" id="PIRSF000354">
    <property type="entry name" value="Factors_V_VIII"/>
    <property type="match status" value="1"/>
</dbReference>
<dbReference type="Gene3D" id="2.60.40.420">
    <property type="entry name" value="Cupredoxins - blue copper proteins"/>
    <property type="match status" value="5"/>
</dbReference>
<dbReference type="SUPFAM" id="SSF49785">
    <property type="entry name" value="Galactose-binding domain-like"/>
    <property type="match status" value="2"/>
</dbReference>
<dbReference type="GO" id="GO:0016491">
    <property type="term" value="F:oxidoreductase activity"/>
    <property type="evidence" value="ECO:0007669"/>
    <property type="project" value="InterPro"/>
</dbReference>
<dbReference type="GO" id="GO:0038023">
    <property type="term" value="F:signaling receptor activity"/>
    <property type="evidence" value="ECO:0007669"/>
    <property type="project" value="TreeGrafter"/>
</dbReference>
<dbReference type="GO" id="GO:0005576">
    <property type="term" value="C:extracellular region"/>
    <property type="evidence" value="ECO:0007669"/>
    <property type="project" value="UniProtKB-SubCell"/>
</dbReference>
<dbReference type="Pfam" id="PF07732">
    <property type="entry name" value="Cu-oxidase_3"/>
    <property type="match status" value="2"/>
</dbReference>
<feature type="compositionally biased region" description="Basic and acidic residues" evidence="11">
    <location>
        <begin position="682"/>
        <end position="697"/>
    </location>
</feature>
<evidence type="ECO:0000256" key="8">
    <source>
        <dbReference type="ARBA" id="ARBA00023157"/>
    </source>
</evidence>
<dbReference type="PANTHER" id="PTHR46806">
    <property type="entry name" value="F5/8 TYPE C DOMAIN-CONTAINING PROTEIN"/>
    <property type="match status" value="1"/>
</dbReference>
<evidence type="ECO:0000256" key="10">
    <source>
        <dbReference type="PIRSR" id="PIRSR000354-1"/>
    </source>
</evidence>
<dbReference type="Pfam" id="PF07731">
    <property type="entry name" value="Cu-oxidase_2"/>
    <property type="match status" value="1"/>
</dbReference>
<feature type="domain" description="F5/8 type C" evidence="12">
    <location>
        <begin position="1778"/>
        <end position="1933"/>
    </location>
</feature>
<dbReference type="Pfam" id="PF00754">
    <property type="entry name" value="F5_F8_type_C"/>
    <property type="match status" value="2"/>
</dbReference>
<evidence type="ECO:0000256" key="3">
    <source>
        <dbReference type="ARBA" id="ARBA00022525"/>
    </source>
</evidence>
<dbReference type="PROSITE" id="PS00079">
    <property type="entry name" value="MULTICOPPER_OXIDASE1"/>
    <property type="match status" value="1"/>
</dbReference>
<feature type="compositionally biased region" description="Polar residues" evidence="11">
    <location>
        <begin position="708"/>
        <end position="719"/>
    </location>
</feature>
<feature type="disulfide bond" evidence="10">
    <location>
        <begin position="1437"/>
        <end position="1463"/>
    </location>
</feature>
<accession>A0A8T2K269</accession>
<feature type="compositionally biased region" description="Polar residues" evidence="11">
    <location>
        <begin position="973"/>
        <end position="1009"/>
    </location>
</feature>
<dbReference type="SUPFAM" id="SSF49503">
    <property type="entry name" value="Cupredoxins"/>
    <property type="match status" value="6"/>
</dbReference>
<feature type="disulfide bond" evidence="10">
    <location>
        <begin position="385"/>
        <end position="411"/>
    </location>
</feature>
<dbReference type="Gene3D" id="2.60.120.260">
    <property type="entry name" value="Galactose-binding domain-like"/>
    <property type="match status" value="2"/>
</dbReference>
<dbReference type="InterPro" id="IPR008979">
    <property type="entry name" value="Galactose-bd-like_sf"/>
</dbReference>
<evidence type="ECO:0000313" key="13">
    <source>
        <dbReference type="EMBL" id="KAG8450478.1"/>
    </source>
</evidence>
<dbReference type="InterPro" id="IPR000421">
    <property type="entry name" value="FA58C"/>
</dbReference>
<feature type="disulfide bond" evidence="10">
    <location>
        <begin position="63"/>
        <end position="89"/>
    </location>
</feature>
<feature type="disulfide bond" evidence="10">
    <location>
        <begin position="1622"/>
        <end position="1773"/>
    </location>
</feature>
<keyword evidence="3" id="KW-0964">Secreted</keyword>
<organism evidence="13 14">
    <name type="scientific">Hymenochirus boettgeri</name>
    <name type="common">Congo dwarf clawed frog</name>
    <dbReference type="NCBI Taxonomy" id="247094"/>
    <lineage>
        <taxon>Eukaryota</taxon>
        <taxon>Metazoa</taxon>
        <taxon>Chordata</taxon>
        <taxon>Craniata</taxon>
        <taxon>Vertebrata</taxon>
        <taxon>Euteleostomi</taxon>
        <taxon>Amphibia</taxon>
        <taxon>Batrachia</taxon>
        <taxon>Anura</taxon>
        <taxon>Pipoidea</taxon>
        <taxon>Pipidae</taxon>
        <taxon>Pipinae</taxon>
        <taxon>Hymenochirus</taxon>
    </lineage>
</organism>
<keyword evidence="8 10" id="KW-1015">Disulfide bond</keyword>
<feature type="domain" description="F5/8 type C" evidence="12">
    <location>
        <begin position="1622"/>
        <end position="1773"/>
    </location>
</feature>
<comment type="similarity">
    <text evidence="2">Belongs to the multicopper oxidase family.</text>
</comment>
<dbReference type="PROSITE" id="PS01286">
    <property type="entry name" value="FA58C_2"/>
    <property type="match status" value="2"/>
</dbReference>
<reference evidence="13" key="1">
    <citation type="thesis" date="2020" institute="ProQuest LLC" country="789 East Eisenhower Parkway, Ann Arbor, MI, USA">
        <title>Comparative Genomics and Chromosome Evolution.</title>
        <authorList>
            <person name="Mudd A.B."/>
        </authorList>
    </citation>
    <scope>NUCLEOTIDE SEQUENCE</scope>
    <source>
        <strain evidence="13">Female2</strain>
        <tissue evidence="13">Blood</tissue>
    </source>
</reference>
<dbReference type="FunFam" id="2.60.40.420:FF:000028">
    <property type="entry name" value="Ceruloplasmin"/>
    <property type="match status" value="1"/>
</dbReference>
<evidence type="ECO:0000313" key="14">
    <source>
        <dbReference type="Proteomes" id="UP000812440"/>
    </source>
</evidence>
<evidence type="ECO:0000256" key="5">
    <source>
        <dbReference type="ARBA" id="ARBA00022729"/>
    </source>
</evidence>